<dbReference type="SUPFAM" id="SSF51735">
    <property type="entry name" value="NAD(P)-binding Rossmann-fold domains"/>
    <property type="match status" value="1"/>
</dbReference>
<dbReference type="RefSeq" id="WP_256029537.1">
    <property type="nucleotide sequence ID" value="NZ_JAHLKM010000009.1"/>
</dbReference>
<dbReference type="PANTHER" id="PTHR42760:SF133">
    <property type="entry name" value="3-OXOACYL-[ACYL-CARRIER-PROTEIN] REDUCTASE"/>
    <property type="match status" value="1"/>
</dbReference>
<dbReference type="PROSITE" id="PS00061">
    <property type="entry name" value="ADH_SHORT"/>
    <property type="match status" value="1"/>
</dbReference>
<evidence type="ECO:0000259" key="3">
    <source>
        <dbReference type="SMART" id="SM00822"/>
    </source>
</evidence>
<protein>
    <submittedName>
        <fullName evidence="4">SDR family oxidoreductase</fullName>
    </submittedName>
</protein>
<dbReference type="PRINTS" id="PR00081">
    <property type="entry name" value="GDHRDH"/>
</dbReference>
<name>A0A9R1CT42_9EURY</name>
<dbReference type="AlphaFoldDB" id="A0A9R1CT42"/>
<comment type="caution">
    <text evidence="4">The sequence shown here is derived from an EMBL/GenBank/DDBJ whole genome shotgun (WGS) entry which is preliminary data.</text>
</comment>
<feature type="domain" description="Ketoreductase" evidence="3">
    <location>
        <begin position="14"/>
        <end position="189"/>
    </location>
</feature>
<dbReference type="Proteomes" id="UP001139494">
    <property type="component" value="Unassembled WGS sequence"/>
</dbReference>
<dbReference type="GO" id="GO:0016616">
    <property type="term" value="F:oxidoreductase activity, acting on the CH-OH group of donors, NAD or NADP as acceptor"/>
    <property type="evidence" value="ECO:0007669"/>
    <property type="project" value="TreeGrafter"/>
</dbReference>
<dbReference type="InterPro" id="IPR002347">
    <property type="entry name" value="SDR_fam"/>
</dbReference>
<accession>A0A9R1CT42</accession>
<evidence type="ECO:0000256" key="1">
    <source>
        <dbReference type="ARBA" id="ARBA00006484"/>
    </source>
</evidence>
<reference evidence="4" key="1">
    <citation type="journal article" date="2023" name="Front. Microbiol.">
        <title>Genomic-based phylogenetic and metabolic analyses of the genus Natronomonas, and description of Natronomonas aquatica sp. nov.</title>
        <authorList>
            <person name="Garcia-Roldan A."/>
            <person name="Duran-Viseras A."/>
            <person name="de la Haba R.R."/>
            <person name="Corral P."/>
            <person name="Sanchez-Porro C."/>
            <person name="Ventosa A."/>
        </authorList>
    </citation>
    <scope>NUCLEOTIDE SEQUENCE</scope>
    <source>
        <strain evidence="4">F2-12</strain>
    </source>
</reference>
<dbReference type="CDD" id="cd05233">
    <property type="entry name" value="SDR_c"/>
    <property type="match status" value="1"/>
</dbReference>
<keyword evidence="5" id="KW-1185">Reference proteome</keyword>
<evidence type="ECO:0000256" key="2">
    <source>
        <dbReference type="ARBA" id="ARBA00023002"/>
    </source>
</evidence>
<dbReference type="GO" id="GO:0048038">
    <property type="term" value="F:quinone binding"/>
    <property type="evidence" value="ECO:0007669"/>
    <property type="project" value="TreeGrafter"/>
</dbReference>
<dbReference type="InterPro" id="IPR020904">
    <property type="entry name" value="Sc_DH/Rdtase_CS"/>
</dbReference>
<dbReference type="Gene3D" id="3.40.50.720">
    <property type="entry name" value="NAD(P)-binding Rossmann-like Domain"/>
    <property type="match status" value="1"/>
</dbReference>
<dbReference type="FunFam" id="3.40.50.720:FF:000084">
    <property type="entry name" value="Short-chain dehydrogenase reductase"/>
    <property type="match status" value="1"/>
</dbReference>
<dbReference type="PRINTS" id="PR00080">
    <property type="entry name" value="SDRFAMILY"/>
</dbReference>
<evidence type="ECO:0000313" key="5">
    <source>
        <dbReference type="Proteomes" id="UP001139494"/>
    </source>
</evidence>
<organism evidence="4 5">
    <name type="scientific">Natronomonas aquatica</name>
    <dbReference type="NCBI Taxonomy" id="2841590"/>
    <lineage>
        <taxon>Archaea</taxon>
        <taxon>Methanobacteriati</taxon>
        <taxon>Methanobacteriota</taxon>
        <taxon>Stenosarchaea group</taxon>
        <taxon>Halobacteria</taxon>
        <taxon>Halobacteriales</taxon>
        <taxon>Natronomonadaceae</taxon>
        <taxon>Natronomonas</taxon>
    </lineage>
</organism>
<dbReference type="GO" id="GO:0006633">
    <property type="term" value="P:fatty acid biosynthetic process"/>
    <property type="evidence" value="ECO:0007669"/>
    <property type="project" value="TreeGrafter"/>
</dbReference>
<gene>
    <name evidence="4" type="ORF">KM295_08480</name>
</gene>
<dbReference type="Pfam" id="PF13561">
    <property type="entry name" value="adh_short_C2"/>
    <property type="match status" value="1"/>
</dbReference>
<dbReference type="InterPro" id="IPR036291">
    <property type="entry name" value="NAD(P)-bd_dom_sf"/>
</dbReference>
<dbReference type="PANTHER" id="PTHR42760">
    <property type="entry name" value="SHORT-CHAIN DEHYDROGENASES/REDUCTASES FAMILY MEMBER"/>
    <property type="match status" value="1"/>
</dbReference>
<dbReference type="SMART" id="SM00822">
    <property type="entry name" value="PKS_KR"/>
    <property type="match status" value="1"/>
</dbReference>
<dbReference type="InterPro" id="IPR057326">
    <property type="entry name" value="KR_dom"/>
</dbReference>
<proteinExistence type="inferred from homology"/>
<dbReference type="EMBL" id="JAHLKM010000009">
    <property type="protein sequence ID" value="MCQ4333512.1"/>
    <property type="molecule type" value="Genomic_DNA"/>
</dbReference>
<sequence>MTEYNHNPVTVEDKTAVVIGGTSGIGEAIALSFAESGADVVASSRDQKRVRDTADSIRERGAETVEITSDITDRDSLRSLRDETLSTFGSVDILVTSASAVSRSSLETITESEWADVFDVQLDGVYRAVQEFTREMNSGSIINISSISARLAAANLLAYSAAKGGTNSFVRAAAKELAPDIRINAIAPGFVITNQNRDQYAEGTEKRARIEERTLLGRVADREEIAGAALYLASDAASYTTGEIITVDGGFSDNVF</sequence>
<evidence type="ECO:0000313" key="4">
    <source>
        <dbReference type="EMBL" id="MCQ4333512.1"/>
    </source>
</evidence>
<comment type="similarity">
    <text evidence="1">Belongs to the short-chain dehydrogenases/reductases (SDR) family.</text>
</comment>
<keyword evidence="2" id="KW-0560">Oxidoreductase</keyword>